<dbReference type="FunFam" id="3.40.50.300:FF:000326">
    <property type="entry name" value="P-loop containing nucleoside triphosphate hydrolase"/>
    <property type="match status" value="1"/>
</dbReference>
<dbReference type="PANTHER" id="PTHR43788:SF8">
    <property type="entry name" value="DNA-BINDING PROTEIN SMUBP-2"/>
    <property type="match status" value="1"/>
</dbReference>
<evidence type="ECO:0000256" key="2">
    <source>
        <dbReference type="ARBA" id="ARBA00022801"/>
    </source>
</evidence>
<keyword evidence="3" id="KW-0347">Helicase</keyword>
<dbReference type="AlphaFoldDB" id="A0AAV0LVP5"/>
<evidence type="ECO:0000313" key="6">
    <source>
        <dbReference type="EMBL" id="CAI0438190.1"/>
    </source>
</evidence>
<organism evidence="6 7">
    <name type="scientific">Linum tenue</name>
    <dbReference type="NCBI Taxonomy" id="586396"/>
    <lineage>
        <taxon>Eukaryota</taxon>
        <taxon>Viridiplantae</taxon>
        <taxon>Streptophyta</taxon>
        <taxon>Embryophyta</taxon>
        <taxon>Tracheophyta</taxon>
        <taxon>Spermatophyta</taxon>
        <taxon>Magnoliopsida</taxon>
        <taxon>eudicotyledons</taxon>
        <taxon>Gunneridae</taxon>
        <taxon>Pentapetalae</taxon>
        <taxon>rosids</taxon>
        <taxon>fabids</taxon>
        <taxon>Malpighiales</taxon>
        <taxon>Linaceae</taxon>
        <taxon>Linum</taxon>
    </lineage>
</organism>
<dbReference type="InterPro" id="IPR027417">
    <property type="entry name" value="P-loop_NTPase"/>
</dbReference>
<evidence type="ECO:0000313" key="7">
    <source>
        <dbReference type="Proteomes" id="UP001154282"/>
    </source>
</evidence>
<feature type="domain" description="DNA2/NAM7 helicase-like C-terminal" evidence="5">
    <location>
        <begin position="2"/>
        <end position="118"/>
    </location>
</feature>
<proteinExistence type="predicted"/>
<comment type="caution">
    <text evidence="6">The sequence shown here is derived from an EMBL/GenBank/DDBJ whole genome shotgun (WGS) entry which is preliminary data.</text>
</comment>
<evidence type="ECO:0000256" key="4">
    <source>
        <dbReference type="ARBA" id="ARBA00022840"/>
    </source>
</evidence>
<keyword evidence="1" id="KW-0547">Nucleotide-binding</keyword>
<reference evidence="6" key="1">
    <citation type="submission" date="2022-08" db="EMBL/GenBank/DDBJ databases">
        <authorList>
            <person name="Gutierrez-Valencia J."/>
        </authorList>
    </citation>
    <scope>NUCLEOTIDE SEQUENCE</scope>
</reference>
<dbReference type="GO" id="GO:0005524">
    <property type="term" value="F:ATP binding"/>
    <property type="evidence" value="ECO:0007669"/>
    <property type="project" value="UniProtKB-KW"/>
</dbReference>
<dbReference type="PANTHER" id="PTHR43788">
    <property type="entry name" value="DNA2/NAM7 HELICASE FAMILY MEMBER"/>
    <property type="match status" value="1"/>
</dbReference>
<dbReference type="InterPro" id="IPR050534">
    <property type="entry name" value="Coronavir_polyprotein_1ab"/>
</dbReference>
<name>A0AAV0LVP5_9ROSI</name>
<evidence type="ECO:0000256" key="1">
    <source>
        <dbReference type="ARBA" id="ARBA00022741"/>
    </source>
</evidence>
<accession>A0AAV0LVP5</accession>
<dbReference type="Gene3D" id="3.40.50.300">
    <property type="entry name" value="P-loop containing nucleotide triphosphate hydrolases"/>
    <property type="match status" value="1"/>
</dbReference>
<dbReference type="GO" id="GO:0043139">
    <property type="term" value="F:5'-3' DNA helicase activity"/>
    <property type="evidence" value="ECO:0007669"/>
    <property type="project" value="TreeGrafter"/>
</dbReference>
<dbReference type="InterPro" id="IPR041679">
    <property type="entry name" value="DNA2/NAM7-like_C"/>
</dbReference>
<dbReference type="SUPFAM" id="SSF52540">
    <property type="entry name" value="P-loop containing nucleoside triphosphate hydrolases"/>
    <property type="match status" value="1"/>
</dbReference>
<dbReference type="EMBL" id="CAMGYJ010000006">
    <property type="protein sequence ID" value="CAI0438190.1"/>
    <property type="molecule type" value="Genomic_DNA"/>
</dbReference>
<protein>
    <recommendedName>
        <fullName evidence="5">DNA2/NAM7 helicase-like C-terminal domain-containing protein</fullName>
    </recommendedName>
</protein>
<dbReference type="InterPro" id="IPR047187">
    <property type="entry name" value="SF1_C_Upf1"/>
</dbReference>
<evidence type="ECO:0000256" key="3">
    <source>
        <dbReference type="ARBA" id="ARBA00022806"/>
    </source>
</evidence>
<keyword evidence="7" id="KW-1185">Reference proteome</keyword>
<keyword evidence="2" id="KW-0378">Hydrolase</keyword>
<dbReference type="GO" id="GO:0016787">
    <property type="term" value="F:hydrolase activity"/>
    <property type="evidence" value="ECO:0007669"/>
    <property type="project" value="UniProtKB-KW"/>
</dbReference>
<dbReference type="GO" id="GO:0005694">
    <property type="term" value="C:chromosome"/>
    <property type="evidence" value="ECO:0007669"/>
    <property type="project" value="UniProtKB-ARBA"/>
</dbReference>
<dbReference type="Proteomes" id="UP001154282">
    <property type="component" value="Unassembled WGS sequence"/>
</dbReference>
<sequence length="149" mass="16677">MEEKKDEEDSTLNEGEAKVAIAHAKRLVSSGVQASDIGIITPYAAQVVLLKILRGNEDKLKEVEISTVDGFQGREKEAIIISMVRSNSKSEVGFLSDRRRMNVAVTRARRQCCLVCDTETVSSDGFLKRLVEYFEEHGEYLSASEYIDE</sequence>
<dbReference type="CDD" id="cd18808">
    <property type="entry name" value="SF1_C_Upf1"/>
    <property type="match status" value="1"/>
</dbReference>
<dbReference type="Pfam" id="PF13087">
    <property type="entry name" value="AAA_12"/>
    <property type="match status" value="1"/>
</dbReference>
<keyword evidence="4" id="KW-0067">ATP-binding</keyword>
<gene>
    <name evidence="6" type="ORF">LITE_LOCUS25730</name>
</gene>
<evidence type="ECO:0000259" key="5">
    <source>
        <dbReference type="Pfam" id="PF13087"/>
    </source>
</evidence>